<dbReference type="PROSITE" id="PS51257">
    <property type="entry name" value="PROKAR_LIPOPROTEIN"/>
    <property type="match status" value="1"/>
</dbReference>
<dbReference type="RefSeq" id="WP_090759836.1">
    <property type="nucleotide sequence ID" value="NZ_FNFB01000002.1"/>
</dbReference>
<evidence type="ECO:0000313" key="2">
    <source>
        <dbReference type="EMBL" id="SDJ54217.1"/>
    </source>
</evidence>
<dbReference type="AlphaFoldDB" id="A0A1G8UL44"/>
<evidence type="ECO:0008006" key="4">
    <source>
        <dbReference type="Google" id="ProtNLM"/>
    </source>
</evidence>
<reference evidence="2 3" key="1">
    <citation type="submission" date="2016-10" db="EMBL/GenBank/DDBJ databases">
        <authorList>
            <person name="de Groot N.N."/>
        </authorList>
    </citation>
    <scope>NUCLEOTIDE SEQUENCE [LARGE SCALE GENOMIC DNA]</scope>
    <source>
        <strain evidence="2 3">CGMCC 4.5681</strain>
    </source>
</reference>
<organism evidence="2 3">
    <name type="scientific">Nonomuraea maritima</name>
    <dbReference type="NCBI Taxonomy" id="683260"/>
    <lineage>
        <taxon>Bacteria</taxon>
        <taxon>Bacillati</taxon>
        <taxon>Actinomycetota</taxon>
        <taxon>Actinomycetes</taxon>
        <taxon>Streptosporangiales</taxon>
        <taxon>Streptosporangiaceae</taxon>
        <taxon>Nonomuraea</taxon>
    </lineage>
</organism>
<dbReference type="EMBL" id="FNFB01000002">
    <property type="protein sequence ID" value="SDJ54217.1"/>
    <property type="molecule type" value="Genomic_DNA"/>
</dbReference>
<name>A0A1G8UL44_9ACTN</name>
<evidence type="ECO:0000256" key="1">
    <source>
        <dbReference type="SAM" id="SignalP"/>
    </source>
</evidence>
<dbReference type="Proteomes" id="UP000198683">
    <property type="component" value="Unassembled WGS sequence"/>
</dbReference>
<dbReference type="OrthoDB" id="3530694at2"/>
<feature type="chain" id="PRO_5038376760" description="GerMN domain-containing protein" evidence="1">
    <location>
        <begin position="23"/>
        <end position="168"/>
    </location>
</feature>
<feature type="signal peptide" evidence="1">
    <location>
        <begin position="1"/>
        <end position="22"/>
    </location>
</feature>
<gene>
    <name evidence="2" type="ORF">SAMN05421874_102155</name>
</gene>
<sequence>MRTTRAALLPALLALAVACGIAPTDVQDRGQAPTVSIPPPSRTIYLIKDGHLALAPADVADDTVNSLLGALFAASDQPLGDRITALRGFTYLRTTSSINPVQRDEVQLPRTSALTVHISGDRLLSRLGKAQIVCTAQQDAALESVSIVVENANRPPKNEGRYTCGELK</sequence>
<protein>
    <recommendedName>
        <fullName evidence="4">GerMN domain-containing protein</fullName>
    </recommendedName>
</protein>
<accession>A0A1G8UL44</accession>
<dbReference type="STRING" id="683260.SAMN05421874_102155"/>
<keyword evidence="3" id="KW-1185">Reference proteome</keyword>
<keyword evidence="1" id="KW-0732">Signal</keyword>
<evidence type="ECO:0000313" key="3">
    <source>
        <dbReference type="Proteomes" id="UP000198683"/>
    </source>
</evidence>
<proteinExistence type="predicted"/>